<dbReference type="AlphaFoldDB" id="A0A1I1VYA3"/>
<gene>
    <name evidence="3" type="ORF">SAMN05216238_10593</name>
</gene>
<dbReference type="RefSeq" id="WP_090084219.1">
    <property type="nucleotide sequence ID" value="NZ_FOMR01000005.1"/>
</dbReference>
<dbReference type="EMBL" id="FOMR01000005">
    <property type="protein sequence ID" value="SFD87835.1"/>
    <property type="molecule type" value="Genomic_DNA"/>
</dbReference>
<dbReference type="InterPro" id="IPR039424">
    <property type="entry name" value="SBP_5"/>
</dbReference>
<dbReference type="STRING" id="640948.SAMN05216238_10593"/>
<evidence type="ECO:0000313" key="4">
    <source>
        <dbReference type="Proteomes" id="UP000199474"/>
    </source>
</evidence>
<dbReference type="GO" id="GO:0042597">
    <property type="term" value="C:periplasmic space"/>
    <property type="evidence" value="ECO:0007669"/>
    <property type="project" value="UniProtKB-ARBA"/>
</dbReference>
<dbReference type="GO" id="GO:1904680">
    <property type="term" value="F:peptide transmembrane transporter activity"/>
    <property type="evidence" value="ECO:0007669"/>
    <property type="project" value="TreeGrafter"/>
</dbReference>
<evidence type="ECO:0000259" key="2">
    <source>
        <dbReference type="Pfam" id="PF00496"/>
    </source>
</evidence>
<protein>
    <submittedName>
        <fullName evidence="3">Peptide/nickel transport system substrate-binding protein</fullName>
    </submittedName>
</protein>
<keyword evidence="4" id="KW-1185">Reference proteome</keyword>
<dbReference type="PROSITE" id="PS51257">
    <property type="entry name" value="PROKAR_LIPOPROTEIN"/>
    <property type="match status" value="1"/>
</dbReference>
<dbReference type="Gene3D" id="3.40.190.10">
    <property type="entry name" value="Periplasmic binding protein-like II"/>
    <property type="match status" value="1"/>
</dbReference>
<dbReference type="PANTHER" id="PTHR30290:SF38">
    <property type="entry name" value="D,D-DIPEPTIDE-BINDING PERIPLASMIC PROTEIN DDPA-RELATED"/>
    <property type="match status" value="1"/>
</dbReference>
<keyword evidence="1" id="KW-0732">Signal</keyword>
<organism evidence="3 4">
    <name type="scientific">Lentibacillus persicus</name>
    <dbReference type="NCBI Taxonomy" id="640948"/>
    <lineage>
        <taxon>Bacteria</taxon>
        <taxon>Bacillati</taxon>
        <taxon>Bacillota</taxon>
        <taxon>Bacilli</taxon>
        <taxon>Bacillales</taxon>
        <taxon>Bacillaceae</taxon>
        <taxon>Lentibacillus</taxon>
    </lineage>
</organism>
<dbReference type="GO" id="GO:0043190">
    <property type="term" value="C:ATP-binding cassette (ABC) transporter complex"/>
    <property type="evidence" value="ECO:0007669"/>
    <property type="project" value="InterPro"/>
</dbReference>
<proteinExistence type="predicted"/>
<dbReference type="Gene3D" id="3.10.105.10">
    <property type="entry name" value="Dipeptide-binding Protein, Domain 3"/>
    <property type="match status" value="1"/>
</dbReference>
<dbReference type="GO" id="GO:0015833">
    <property type="term" value="P:peptide transport"/>
    <property type="evidence" value="ECO:0007669"/>
    <property type="project" value="TreeGrafter"/>
</dbReference>
<feature type="domain" description="Solute-binding protein family 5" evidence="2">
    <location>
        <begin position="93"/>
        <end position="454"/>
    </location>
</feature>
<dbReference type="PANTHER" id="PTHR30290">
    <property type="entry name" value="PERIPLASMIC BINDING COMPONENT OF ABC TRANSPORTER"/>
    <property type="match status" value="1"/>
</dbReference>
<dbReference type="PIRSF" id="PIRSF002741">
    <property type="entry name" value="MppA"/>
    <property type="match status" value="1"/>
</dbReference>
<dbReference type="CDD" id="cd08502">
    <property type="entry name" value="PBP2_NikA_DppA_OppA_like_16"/>
    <property type="match status" value="1"/>
</dbReference>
<dbReference type="Pfam" id="PF00496">
    <property type="entry name" value="SBP_bac_5"/>
    <property type="match status" value="1"/>
</dbReference>
<dbReference type="OrthoDB" id="9796817at2"/>
<dbReference type="Proteomes" id="UP000199474">
    <property type="component" value="Unassembled WGS sequence"/>
</dbReference>
<evidence type="ECO:0000313" key="3">
    <source>
        <dbReference type="EMBL" id="SFD87835.1"/>
    </source>
</evidence>
<name>A0A1I1VYA3_9BACI</name>
<dbReference type="InterPro" id="IPR030678">
    <property type="entry name" value="Peptide/Ni-bd"/>
</dbReference>
<reference evidence="4" key="1">
    <citation type="submission" date="2016-10" db="EMBL/GenBank/DDBJ databases">
        <authorList>
            <person name="Varghese N."/>
            <person name="Submissions S."/>
        </authorList>
    </citation>
    <scope>NUCLEOTIDE SEQUENCE [LARGE SCALE GENOMIC DNA]</scope>
    <source>
        <strain evidence="4">DSM 22530</strain>
    </source>
</reference>
<dbReference type="SUPFAM" id="SSF53850">
    <property type="entry name" value="Periplasmic binding protein-like II"/>
    <property type="match status" value="1"/>
</dbReference>
<dbReference type="InterPro" id="IPR000914">
    <property type="entry name" value="SBP_5_dom"/>
</dbReference>
<sequence length="532" mass="60009">MFGAYKRIIVVLSLILLILLAACNGSNESSGSTSNEPGAAGDGAEDATSALNIAMGAQPPNLDPHMSATIATRDVGKQIYETLITVDEEYNQVPMLAESVQQSEDGKTYTFNLREGIMFHNGKEMTSEDVVASMERWLEYNDSAQMFLDEAEFKAEDTYKVTLEVATPSIFILATLGTTTQIPAIMPKEVVDSTPESGVTEHIGTGPFKFEEWKQDQYIHLSKYEDYQSLDSEPNGLSGKKEVFIKDVYFQIVPDTSTQVSGLQTGQYNLLLEAPNDNYQMMLDDPSIETTINDYGPYSLIFNKNAGVFQDVDMRQAVNAGIDFTEILETSFVHEHIYEVDSSYVSTKNEKWYSDEGKEYYNQNDPEKAKKMLAEAGYDGEEVKILTTRDYPHIYNTGVVLEQQLDNLGINVSLEVYDWATAISTRNNEPEEWDFFITGDQFFITPIENYVYTHDQYRDLNNSKLDGLISDIKNAESEEDAKVMWDKLQQYSWENLPLIKVGNFNKVSALNSNVIGYRYLDGPILWGTKIEK</sequence>
<evidence type="ECO:0000256" key="1">
    <source>
        <dbReference type="ARBA" id="ARBA00022729"/>
    </source>
</evidence>
<accession>A0A1I1VYA3</accession>